<accession>A0A2S1GQH5</accession>
<dbReference type="Proteomes" id="UP000246202">
    <property type="component" value="Segment"/>
</dbReference>
<proteinExistence type="predicted"/>
<dbReference type="KEGG" id="vg:65112257"/>
<dbReference type="GeneID" id="65112257"/>
<sequence length="57" mass="6887">MKISKEEFIRRQKALINLHEWYAYQLKVDSSNINAVMALYKQIQDEHEFLAQVFIED</sequence>
<evidence type="ECO:0000313" key="1">
    <source>
        <dbReference type="EMBL" id="AWD91641.1"/>
    </source>
</evidence>
<keyword evidence="2" id="KW-1185">Reference proteome</keyword>
<reference evidence="1 2" key="1">
    <citation type="submission" date="2018-03" db="EMBL/GenBank/DDBJ databases">
        <title>Complete genome sequence analysis of Enterobacteria phage IME339.</title>
        <authorList>
            <person name="Li P."/>
            <person name="Wang J."/>
            <person name="Tong Y."/>
        </authorList>
    </citation>
    <scope>NUCLEOTIDE SEQUENCE [LARGE SCALE GENOMIC DNA]</scope>
</reference>
<organism evidence="1 2">
    <name type="scientific">Enterobacteria phage vB_EcoM_IME339</name>
    <dbReference type="NCBI Taxonomy" id="2163889"/>
    <lineage>
        <taxon>Viruses</taxon>
        <taxon>Duplodnaviria</taxon>
        <taxon>Heunggongvirae</taxon>
        <taxon>Uroviricota</taxon>
        <taxon>Caudoviricetes</taxon>
        <taxon>Pantevenvirales</taxon>
        <taxon>Straboviridae</taxon>
        <taxon>Tevenvirinae</taxon>
        <taxon>Tequatrovirus</taxon>
        <taxon>Tequatrovirus ecomim339</taxon>
    </lineage>
</organism>
<dbReference type="EMBL" id="MH051915">
    <property type="protein sequence ID" value="AWD91641.1"/>
    <property type="molecule type" value="Genomic_DNA"/>
</dbReference>
<name>A0A2S1GQH5_9CAUD</name>
<protein>
    <submittedName>
        <fullName evidence="1">Uncharacterized protein</fullName>
    </submittedName>
</protein>
<evidence type="ECO:0000313" key="2">
    <source>
        <dbReference type="Proteomes" id="UP000246202"/>
    </source>
</evidence>
<dbReference type="RefSeq" id="YP_010094648.1">
    <property type="nucleotide sequence ID" value="NC_055741.1"/>
</dbReference>